<name>A0A6L2M0Y2_TANCI</name>
<gene>
    <name evidence="2" type="ORF">Tci_039671</name>
</gene>
<comment type="caution">
    <text evidence="2">The sequence shown here is derived from an EMBL/GenBank/DDBJ whole genome shotgun (WGS) entry which is preliminary data.</text>
</comment>
<evidence type="ECO:0000313" key="2">
    <source>
        <dbReference type="EMBL" id="GEU67693.1"/>
    </source>
</evidence>
<dbReference type="EMBL" id="BKCJ010005613">
    <property type="protein sequence ID" value="GEU67693.1"/>
    <property type="molecule type" value="Genomic_DNA"/>
</dbReference>
<protein>
    <submittedName>
        <fullName evidence="2">Uncharacterized protein</fullName>
    </submittedName>
</protein>
<feature type="compositionally biased region" description="Basic and acidic residues" evidence="1">
    <location>
        <begin position="425"/>
        <end position="459"/>
    </location>
</feature>
<dbReference type="AlphaFoldDB" id="A0A6L2M0Y2"/>
<accession>A0A6L2M0Y2</accession>
<feature type="region of interest" description="Disordered" evidence="1">
    <location>
        <begin position="415"/>
        <end position="463"/>
    </location>
</feature>
<evidence type="ECO:0000256" key="1">
    <source>
        <dbReference type="SAM" id="MobiDB-lite"/>
    </source>
</evidence>
<proteinExistence type="predicted"/>
<sequence>MVAASKVLTLKPGEFEIWRMRIEQFIQMIDYALWDVIENSATLPKTQVMEVVITVMPITTAEEKAQRRLKVKARSTLMMSILHEHQLKFNSIKDAKRNKVDLDTISMDDLYNNFKVCEPEVKGMCSSSSSIQNMAFVSSSNKNTSSTNRAVNIAQAVNTAHGVSTASTQVNVANIDNLSDVVIVHSLLVNQSATTATREGILLGSVELQEIKTTSTRKAQKGVCQWKQLLPQLWCHMMVLVDMTRVIRKRKGLIMHSWLSHLQVLTQMQKEVVNVVKGNNSNAVKASACWVWKPKTNVLDHVSKHNSASITLKKFDYVDAQGRSNKAFRVFNSRTRIVEEKLHIRFSKNTPNVTRSGPDWLFDIDALTRTINYEPIVAGTQYNGFAGTKASDNAGEARKETEPVKDDILLPLWTADPPFSKNSKSSHDDRSKPSSDDGKKVDEDPRKETKCKDQEKKDNVNSTKNVNTVSLTINAAGTNEINVVGGKISSELLFDPNMPALEDVSIFNFSSDYKDDGAMADMNNLDTTIQVSPIPTTKIHKDHPLDQVIRYLHSTTQTRNMSKNLEEHGFVSTSQQRTHHKDLQNCLFACFLSQEEPKKVIHALKDPRWIEAMQEELLQFKLQEV</sequence>
<organism evidence="2">
    <name type="scientific">Tanacetum cinerariifolium</name>
    <name type="common">Dalmatian daisy</name>
    <name type="synonym">Chrysanthemum cinerariifolium</name>
    <dbReference type="NCBI Taxonomy" id="118510"/>
    <lineage>
        <taxon>Eukaryota</taxon>
        <taxon>Viridiplantae</taxon>
        <taxon>Streptophyta</taxon>
        <taxon>Embryophyta</taxon>
        <taxon>Tracheophyta</taxon>
        <taxon>Spermatophyta</taxon>
        <taxon>Magnoliopsida</taxon>
        <taxon>eudicotyledons</taxon>
        <taxon>Gunneridae</taxon>
        <taxon>Pentapetalae</taxon>
        <taxon>asterids</taxon>
        <taxon>campanulids</taxon>
        <taxon>Asterales</taxon>
        <taxon>Asteraceae</taxon>
        <taxon>Asteroideae</taxon>
        <taxon>Anthemideae</taxon>
        <taxon>Anthemidinae</taxon>
        <taxon>Tanacetum</taxon>
    </lineage>
</organism>
<reference evidence="2" key="1">
    <citation type="journal article" date="2019" name="Sci. Rep.">
        <title>Draft genome of Tanacetum cinerariifolium, the natural source of mosquito coil.</title>
        <authorList>
            <person name="Yamashiro T."/>
            <person name="Shiraishi A."/>
            <person name="Satake H."/>
            <person name="Nakayama K."/>
        </authorList>
    </citation>
    <scope>NUCLEOTIDE SEQUENCE</scope>
</reference>